<feature type="compositionally biased region" description="Gly residues" evidence="1">
    <location>
        <begin position="196"/>
        <end position="205"/>
    </location>
</feature>
<accession>A0AAV0RB04</accession>
<evidence type="ECO:0000256" key="1">
    <source>
        <dbReference type="SAM" id="MobiDB-lite"/>
    </source>
</evidence>
<feature type="compositionally biased region" description="Basic and acidic residues" evidence="1">
    <location>
        <begin position="106"/>
        <end position="115"/>
    </location>
</feature>
<feature type="compositionally biased region" description="Polar residues" evidence="1">
    <location>
        <begin position="81"/>
        <end position="104"/>
    </location>
</feature>
<organism evidence="2 3">
    <name type="scientific">Linum tenue</name>
    <dbReference type="NCBI Taxonomy" id="586396"/>
    <lineage>
        <taxon>Eukaryota</taxon>
        <taxon>Viridiplantae</taxon>
        <taxon>Streptophyta</taxon>
        <taxon>Embryophyta</taxon>
        <taxon>Tracheophyta</taxon>
        <taxon>Spermatophyta</taxon>
        <taxon>Magnoliopsida</taxon>
        <taxon>eudicotyledons</taxon>
        <taxon>Gunneridae</taxon>
        <taxon>Pentapetalae</taxon>
        <taxon>rosids</taxon>
        <taxon>fabids</taxon>
        <taxon>Malpighiales</taxon>
        <taxon>Linaceae</taxon>
        <taxon>Linum</taxon>
    </lineage>
</organism>
<feature type="region of interest" description="Disordered" evidence="1">
    <location>
        <begin position="81"/>
        <end position="121"/>
    </location>
</feature>
<name>A0AAV0RB04_9ROSI</name>
<dbReference type="EMBL" id="CAMGYJ010000010">
    <property type="protein sequence ID" value="CAI0553503.1"/>
    <property type="molecule type" value="Genomic_DNA"/>
</dbReference>
<comment type="caution">
    <text evidence="2">The sequence shown here is derived from an EMBL/GenBank/DDBJ whole genome shotgun (WGS) entry which is preliminary data.</text>
</comment>
<reference evidence="2" key="1">
    <citation type="submission" date="2022-08" db="EMBL/GenBank/DDBJ databases">
        <authorList>
            <person name="Gutierrez-Valencia J."/>
        </authorList>
    </citation>
    <scope>NUCLEOTIDE SEQUENCE</scope>
</reference>
<dbReference type="Proteomes" id="UP001154282">
    <property type="component" value="Unassembled WGS sequence"/>
</dbReference>
<feature type="region of interest" description="Disordered" evidence="1">
    <location>
        <begin position="180"/>
        <end position="218"/>
    </location>
</feature>
<evidence type="ECO:0000313" key="3">
    <source>
        <dbReference type="Proteomes" id="UP001154282"/>
    </source>
</evidence>
<sequence length="218" mass="23313">MIEAHIEHRNFLQHPDLRGQTAREVIIHQNNLITASSPSSRCSPGYNRRGRCSRKTSTETGEFPRFFGIPNRNRLSFRNRASSGLSKSSEGTEPSKSVESQIQKFQRREGDHDGGELPDEPIVADVELVEELELAERFGDDAAEPIGVDVEEGQICEEAELGGEVPGDVGVVEVDAGDDAELGVGQRRGAEDAGVGADGGAGPVGGEVERVGVDGLLP</sequence>
<protein>
    <submittedName>
        <fullName evidence="2">Uncharacterized protein</fullName>
    </submittedName>
</protein>
<evidence type="ECO:0000313" key="2">
    <source>
        <dbReference type="EMBL" id="CAI0553503.1"/>
    </source>
</evidence>
<proteinExistence type="predicted"/>
<feature type="region of interest" description="Disordered" evidence="1">
    <location>
        <begin position="36"/>
        <end position="65"/>
    </location>
</feature>
<keyword evidence="3" id="KW-1185">Reference proteome</keyword>
<gene>
    <name evidence="2" type="ORF">LITE_LOCUS46861</name>
</gene>
<dbReference type="AlphaFoldDB" id="A0AAV0RB04"/>